<name>A0ABU0YZZ8_9MICO</name>
<reference evidence="1 2" key="1">
    <citation type="submission" date="2023-08" db="EMBL/GenBank/DDBJ databases">
        <title>Microbacterium psychrotolerans sp. nov., a psychrotolerant bacterium isolated from soil in Heilongjiang Province, China.</title>
        <authorList>
            <person name="An P."/>
            <person name="Zhao D."/>
            <person name="Xiang H."/>
        </authorList>
    </citation>
    <scope>NUCLEOTIDE SEQUENCE [LARGE SCALE GENOMIC DNA]</scope>
    <source>
        <strain evidence="1 2">QXD-8</strain>
    </source>
</reference>
<gene>
    <name evidence="1" type="ORF">Q9R08_05175</name>
</gene>
<comment type="caution">
    <text evidence="1">The sequence shown here is derived from an EMBL/GenBank/DDBJ whole genome shotgun (WGS) entry which is preliminary data.</text>
</comment>
<proteinExistence type="predicted"/>
<dbReference type="RefSeq" id="WP_308866802.1">
    <property type="nucleotide sequence ID" value="NZ_JAVFWO010000002.1"/>
</dbReference>
<accession>A0ABU0YZZ8</accession>
<dbReference type="InterPro" id="IPR053738">
    <property type="entry name" value="Lambda_capsid_assembly"/>
</dbReference>
<dbReference type="EMBL" id="JAVFWO010000002">
    <property type="protein sequence ID" value="MDQ7877365.1"/>
    <property type="molecule type" value="Genomic_DNA"/>
</dbReference>
<dbReference type="Gene3D" id="3.90.1690.10">
    <property type="entry name" value="phage-related protein like domain"/>
    <property type="match status" value="1"/>
</dbReference>
<protein>
    <submittedName>
        <fullName evidence="1">Major capsid protein</fullName>
    </submittedName>
</protein>
<evidence type="ECO:0000313" key="1">
    <source>
        <dbReference type="EMBL" id="MDQ7877365.1"/>
    </source>
</evidence>
<sequence>MALWTDVIDPATLTGYARASLEEYEQRRGTLARWLPNRQVADIVVRFVAGQAGLVDEARYRAYDAEIELAKGEPKKRTVLELPPVGQDIPVTEYEQLRNRNAPEDAVEKSILATTRRVVAAVADRVERLRGIVIGTGVATIPEIGAADSFGRSVSHDVTAGTLWAASNVDRLAYLETLRQQYITTNGEEPGVILLSSKVFTALAAGDQFRTQLVNGASRPATEADVRGIVEGAGLPPIVKYDRRTKSGKVLDDTKLFLLPAPVETDAWEDTELGATFWGQTLTSTDERYDIEESEQPGIVAGVYRGEKPPLIAEVIADAIAMPVLANADLSLAAKVLA</sequence>
<evidence type="ECO:0000313" key="2">
    <source>
        <dbReference type="Proteomes" id="UP001235133"/>
    </source>
</evidence>
<organism evidence="1 2">
    <name type="scientific">Microbacterium psychrotolerans</name>
    <dbReference type="NCBI Taxonomy" id="3068321"/>
    <lineage>
        <taxon>Bacteria</taxon>
        <taxon>Bacillati</taxon>
        <taxon>Actinomycetota</taxon>
        <taxon>Actinomycetes</taxon>
        <taxon>Micrococcales</taxon>
        <taxon>Microbacteriaceae</taxon>
        <taxon>Microbacterium</taxon>
    </lineage>
</organism>
<keyword evidence="2" id="KW-1185">Reference proteome</keyword>
<dbReference type="Proteomes" id="UP001235133">
    <property type="component" value="Unassembled WGS sequence"/>
</dbReference>